<evidence type="ECO:0000313" key="1">
    <source>
        <dbReference type="EMBL" id="MBX73244.1"/>
    </source>
</evidence>
<protein>
    <submittedName>
        <fullName evidence="1">Uncharacterized protein</fullName>
    </submittedName>
</protein>
<accession>A0A2P2R299</accession>
<proteinExistence type="predicted"/>
<name>A0A2P2R299_RHIMU</name>
<sequence length="19" mass="2209">MCMYAITFRCSVTDVFSHP</sequence>
<organism evidence="1">
    <name type="scientific">Rhizophora mucronata</name>
    <name type="common">Asiatic mangrove</name>
    <dbReference type="NCBI Taxonomy" id="61149"/>
    <lineage>
        <taxon>Eukaryota</taxon>
        <taxon>Viridiplantae</taxon>
        <taxon>Streptophyta</taxon>
        <taxon>Embryophyta</taxon>
        <taxon>Tracheophyta</taxon>
        <taxon>Spermatophyta</taxon>
        <taxon>Magnoliopsida</taxon>
        <taxon>eudicotyledons</taxon>
        <taxon>Gunneridae</taxon>
        <taxon>Pentapetalae</taxon>
        <taxon>rosids</taxon>
        <taxon>fabids</taxon>
        <taxon>Malpighiales</taxon>
        <taxon>Rhizophoraceae</taxon>
        <taxon>Rhizophora</taxon>
    </lineage>
</organism>
<dbReference type="AlphaFoldDB" id="A0A2P2R299"/>
<dbReference type="EMBL" id="GGEC01092760">
    <property type="protein sequence ID" value="MBX73244.1"/>
    <property type="molecule type" value="Transcribed_RNA"/>
</dbReference>
<reference evidence="1" key="1">
    <citation type="submission" date="2018-02" db="EMBL/GenBank/DDBJ databases">
        <title>Rhizophora mucronata_Transcriptome.</title>
        <authorList>
            <person name="Meera S.P."/>
            <person name="Sreeshan A."/>
            <person name="Augustine A."/>
        </authorList>
    </citation>
    <scope>NUCLEOTIDE SEQUENCE</scope>
    <source>
        <tissue evidence="1">Leaf</tissue>
    </source>
</reference>